<keyword evidence="1" id="KW-0472">Membrane</keyword>
<gene>
    <name evidence="2" type="ORF">K7432_009194</name>
</gene>
<evidence type="ECO:0000313" key="2">
    <source>
        <dbReference type="EMBL" id="KAK9709201.1"/>
    </source>
</evidence>
<keyword evidence="1" id="KW-1133">Transmembrane helix</keyword>
<feature type="transmembrane region" description="Helical" evidence="1">
    <location>
        <begin position="12"/>
        <end position="35"/>
    </location>
</feature>
<dbReference type="PANTHER" id="PTHR36535">
    <property type="entry name" value="YALI0E30327P"/>
    <property type="match status" value="1"/>
</dbReference>
<evidence type="ECO:0000313" key="3">
    <source>
        <dbReference type="Proteomes" id="UP001479436"/>
    </source>
</evidence>
<comment type="caution">
    <text evidence="2">The sequence shown here is derived from an EMBL/GenBank/DDBJ whole genome shotgun (WGS) entry which is preliminary data.</text>
</comment>
<sequence length="154" mass="16729">MSNFNAIDLLKVLKATSLGSSGLFAGAAIYCSYVQHPALMVASPKEMVNQFQVFFPRAATMQAALAVTSVIATVGATYLTKRQIFLIPAGLFGGTFAFTMLSIKPVYNQLLSMKVNNPSPNVESLIRSWGEKHFVRTILSTVGFGVLLFEVCRN</sequence>
<dbReference type="PANTHER" id="PTHR36535:SF1">
    <property type="entry name" value="DUF1772 DOMAIN-CONTAINING PROTEIN"/>
    <property type="match status" value="1"/>
</dbReference>
<feature type="transmembrane region" description="Helical" evidence="1">
    <location>
        <begin position="55"/>
        <end position="78"/>
    </location>
</feature>
<evidence type="ECO:0008006" key="4">
    <source>
        <dbReference type="Google" id="ProtNLM"/>
    </source>
</evidence>
<proteinExistence type="predicted"/>
<dbReference type="Pfam" id="PF08592">
    <property type="entry name" value="Anthrone_oxy"/>
    <property type="match status" value="1"/>
</dbReference>
<name>A0ABR2VXE8_9FUNG</name>
<keyword evidence="1" id="KW-0812">Transmembrane</keyword>
<feature type="transmembrane region" description="Helical" evidence="1">
    <location>
        <begin position="85"/>
        <end position="103"/>
    </location>
</feature>
<organism evidence="2 3">
    <name type="scientific">Basidiobolus ranarum</name>
    <dbReference type="NCBI Taxonomy" id="34480"/>
    <lineage>
        <taxon>Eukaryota</taxon>
        <taxon>Fungi</taxon>
        <taxon>Fungi incertae sedis</taxon>
        <taxon>Zoopagomycota</taxon>
        <taxon>Entomophthoromycotina</taxon>
        <taxon>Basidiobolomycetes</taxon>
        <taxon>Basidiobolales</taxon>
        <taxon>Basidiobolaceae</taxon>
        <taxon>Basidiobolus</taxon>
    </lineage>
</organism>
<accession>A0ABR2VXE8</accession>
<dbReference type="InterPro" id="IPR013901">
    <property type="entry name" value="Anthrone_oxy"/>
</dbReference>
<reference evidence="2 3" key="1">
    <citation type="submission" date="2023-04" db="EMBL/GenBank/DDBJ databases">
        <title>Genome of Basidiobolus ranarum AG-B5.</title>
        <authorList>
            <person name="Stajich J.E."/>
            <person name="Carter-House D."/>
            <person name="Gryganskyi A."/>
        </authorList>
    </citation>
    <scope>NUCLEOTIDE SEQUENCE [LARGE SCALE GENOMIC DNA]</scope>
    <source>
        <strain evidence="2 3">AG-B5</strain>
    </source>
</reference>
<dbReference type="EMBL" id="JASJQH010007428">
    <property type="protein sequence ID" value="KAK9709201.1"/>
    <property type="molecule type" value="Genomic_DNA"/>
</dbReference>
<evidence type="ECO:0000256" key="1">
    <source>
        <dbReference type="SAM" id="Phobius"/>
    </source>
</evidence>
<protein>
    <recommendedName>
        <fullName evidence="4">DUF1772 domain-containing protein</fullName>
    </recommendedName>
</protein>
<dbReference type="Proteomes" id="UP001479436">
    <property type="component" value="Unassembled WGS sequence"/>
</dbReference>
<keyword evidence="3" id="KW-1185">Reference proteome</keyword>
<feature type="transmembrane region" description="Helical" evidence="1">
    <location>
        <begin position="134"/>
        <end position="152"/>
    </location>
</feature>